<proteinExistence type="predicted"/>
<feature type="compositionally biased region" description="Polar residues" evidence="1">
    <location>
        <begin position="1"/>
        <end position="16"/>
    </location>
</feature>
<dbReference type="OMA" id="PNKSLCY"/>
<reference evidence="3" key="1">
    <citation type="submission" date="2018-01" db="EMBL/GenBank/DDBJ databases">
        <authorList>
            <person name="Alioto T."/>
            <person name="Alioto T."/>
        </authorList>
    </citation>
    <scope>NUCLEOTIDE SEQUENCE [LARGE SCALE GENOMIC DNA]</scope>
</reference>
<dbReference type="AlphaFoldDB" id="A0A3B0JJ04"/>
<dbReference type="OrthoDB" id="7880966at2759"/>
<protein>
    <submittedName>
        <fullName evidence="2">Uncharacterized protein</fullName>
    </submittedName>
</protein>
<evidence type="ECO:0000313" key="2">
    <source>
        <dbReference type="EMBL" id="SPP73419.1"/>
    </source>
</evidence>
<sequence length="164" mass="19123">MYSQPQQVSNGTQTMPQPNPKPVCVPLLLVDEDGKKRYCYHGGKCRCETCQKMREQQAEELDEQLLATLPHSRLQLVPALRQVRPKQYRLEARYATPELSKYLSEEHKELRKKYKTYYLPEKYFQVNAFKVPGPQHKQTQTDIRIGSYGIDGCPCIDKSLCWDI</sequence>
<dbReference type="Proteomes" id="UP000268350">
    <property type="component" value="Unassembled WGS sequence"/>
</dbReference>
<dbReference type="STRING" id="7266.A0A3B0JJ04"/>
<name>A0A3B0JJ04_DROGU</name>
<organism evidence="2 3">
    <name type="scientific">Drosophila guanche</name>
    <name type="common">Fruit fly</name>
    <dbReference type="NCBI Taxonomy" id="7266"/>
    <lineage>
        <taxon>Eukaryota</taxon>
        <taxon>Metazoa</taxon>
        <taxon>Ecdysozoa</taxon>
        <taxon>Arthropoda</taxon>
        <taxon>Hexapoda</taxon>
        <taxon>Insecta</taxon>
        <taxon>Pterygota</taxon>
        <taxon>Neoptera</taxon>
        <taxon>Endopterygota</taxon>
        <taxon>Diptera</taxon>
        <taxon>Brachycera</taxon>
        <taxon>Muscomorpha</taxon>
        <taxon>Ephydroidea</taxon>
        <taxon>Drosophilidae</taxon>
        <taxon>Drosophila</taxon>
        <taxon>Sophophora</taxon>
    </lineage>
</organism>
<evidence type="ECO:0000256" key="1">
    <source>
        <dbReference type="SAM" id="MobiDB-lite"/>
    </source>
</evidence>
<evidence type="ECO:0000313" key="3">
    <source>
        <dbReference type="Proteomes" id="UP000268350"/>
    </source>
</evidence>
<dbReference type="EMBL" id="OUUW01000001">
    <property type="protein sequence ID" value="SPP73419.1"/>
    <property type="molecule type" value="Genomic_DNA"/>
</dbReference>
<feature type="region of interest" description="Disordered" evidence="1">
    <location>
        <begin position="1"/>
        <end position="20"/>
    </location>
</feature>
<keyword evidence="3" id="KW-1185">Reference proteome</keyword>
<accession>A0A3B0JJ04</accession>
<gene>
    <name evidence="2" type="ORF">DGUA_6G000898</name>
</gene>